<keyword evidence="3" id="KW-1185">Reference proteome</keyword>
<evidence type="ECO:0000313" key="3">
    <source>
        <dbReference type="Proteomes" id="UP000310158"/>
    </source>
</evidence>
<dbReference type="AlphaFoldDB" id="A0A4S4LVR4"/>
<gene>
    <name evidence="2" type="ORF">EW146_g4026</name>
</gene>
<feature type="region of interest" description="Disordered" evidence="1">
    <location>
        <begin position="199"/>
        <end position="294"/>
    </location>
</feature>
<organism evidence="2 3">
    <name type="scientific">Bondarzewia mesenterica</name>
    <dbReference type="NCBI Taxonomy" id="1095465"/>
    <lineage>
        <taxon>Eukaryota</taxon>
        <taxon>Fungi</taxon>
        <taxon>Dikarya</taxon>
        <taxon>Basidiomycota</taxon>
        <taxon>Agaricomycotina</taxon>
        <taxon>Agaricomycetes</taxon>
        <taxon>Russulales</taxon>
        <taxon>Bondarzewiaceae</taxon>
        <taxon>Bondarzewia</taxon>
    </lineage>
</organism>
<proteinExistence type="predicted"/>
<evidence type="ECO:0000256" key="1">
    <source>
        <dbReference type="SAM" id="MobiDB-lite"/>
    </source>
</evidence>
<dbReference type="EMBL" id="SGPL01000148">
    <property type="protein sequence ID" value="THH16644.1"/>
    <property type="molecule type" value="Genomic_DNA"/>
</dbReference>
<feature type="compositionally biased region" description="Basic and acidic residues" evidence="1">
    <location>
        <begin position="220"/>
        <end position="231"/>
    </location>
</feature>
<sequence length="583" mass="64876">MSTSTKITKSTKALGIALMIHLRVGPEPDMDSPKRWLEWYEGLCHVVKELNGARRKEGPMVFQLRKARENEEWALEQIEKHKDRGDRLRNLKALDMAPPNNQPEGSGLGRTFYVDTRLRERKGTRCKENGAACTRIAGLEGRRRACARISLGCSLVELGKKREAQDALETDIDTLPARYRHKRLKTITVPDVRVREDERVLPAGGKPGAHVANENPPDVRMQENDRDEPAGEKPGVQGVNENPPDVRMQEDDRAEPAGEKFGEHVEEAVHEKQSAGEEFRYSAEQKGKGKEQSPADEYYMYSRESYASFPFPAAQPRRKWADRDALVQLGNRIDEAMLVLVSVTCLPRAMHLSLRSSRITDLRTSIPAFLTGVPLTSVARLVERSDIILNKTSVQQLVEHRQLAPCSFSLAHPHHLNMARGNGGGGRSHSRTLSTPAVLRMVGLALAHRVLSSPSQCRESRATFPAHHFHAVHHVHSPSFQHGWSEMPRSKPGPAESLEHLTSVATRLITPTPAQTTPMGQEMTSSLDARHLDSASDLEPSGARGQDTLRPLTLPSIGREMVFSNTDLFTPDLLRAIAKQSPV</sequence>
<dbReference type="Proteomes" id="UP000310158">
    <property type="component" value="Unassembled WGS sequence"/>
</dbReference>
<protein>
    <submittedName>
        <fullName evidence="2">Uncharacterized protein</fullName>
    </submittedName>
</protein>
<reference evidence="2 3" key="1">
    <citation type="submission" date="2019-02" db="EMBL/GenBank/DDBJ databases">
        <title>Genome sequencing of the rare red list fungi Bondarzewia mesenterica.</title>
        <authorList>
            <person name="Buettner E."/>
            <person name="Kellner H."/>
        </authorList>
    </citation>
    <scope>NUCLEOTIDE SEQUENCE [LARGE SCALE GENOMIC DNA]</scope>
    <source>
        <strain evidence="2 3">DSM 108281</strain>
    </source>
</reference>
<name>A0A4S4LVR4_9AGAM</name>
<comment type="caution">
    <text evidence="2">The sequence shown here is derived from an EMBL/GenBank/DDBJ whole genome shotgun (WGS) entry which is preliminary data.</text>
</comment>
<accession>A0A4S4LVR4</accession>
<feature type="compositionally biased region" description="Basic and acidic residues" evidence="1">
    <location>
        <begin position="247"/>
        <end position="293"/>
    </location>
</feature>
<evidence type="ECO:0000313" key="2">
    <source>
        <dbReference type="EMBL" id="THH16644.1"/>
    </source>
</evidence>